<dbReference type="Proteomes" id="UP001530400">
    <property type="component" value="Unassembled WGS sequence"/>
</dbReference>
<organism evidence="3 4">
    <name type="scientific">Cyclotella atomus</name>
    <dbReference type="NCBI Taxonomy" id="382360"/>
    <lineage>
        <taxon>Eukaryota</taxon>
        <taxon>Sar</taxon>
        <taxon>Stramenopiles</taxon>
        <taxon>Ochrophyta</taxon>
        <taxon>Bacillariophyta</taxon>
        <taxon>Coscinodiscophyceae</taxon>
        <taxon>Thalassiosirophycidae</taxon>
        <taxon>Stephanodiscales</taxon>
        <taxon>Stephanodiscaceae</taxon>
        <taxon>Cyclotella</taxon>
    </lineage>
</organism>
<sequence>MKLASIAIVLSSATQAESFSNPILTLINKVNPSINEYAQAQESALLNIRLDIDSGSSGRFGISGLALELHGDQDADYPHPNLPGAQGPNPQLSSGAKSLTVLRQGSHIDMMGANTVPFSNGAFEMIWRRNASAGALILGFDAGEVRRNKVTLPMGKVYITFPVWTTETLQDLRGRKAVAEKTAMEAYDRQKEEMAKMQQTNNLLAKAMHFRNCCKAAEDIDYSGYRSYQVMNLDVDTVPLEGDLHLCSLGTVWTKKDGMFGANEQILLGTASVAPGKRKEHCV</sequence>
<proteinExistence type="predicted"/>
<accession>A0ABD3MXQ7</accession>
<feature type="coiled-coil region" evidence="1">
    <location>
        <begin position="180"/>
        <end position="207"/>
    </location>
</feature>
<dbReference type="EMBL" id="JALLPJ020001342">
    <property type="protein sequence ID" value="KAL3768639.1"/>
    <property type="molecule type" value="Genomic_DNA"/>
</dbReference>
<gene>
    <name evidence="3" type="ORF">ACHAWO_001108</name>
</gene>
<keyword evidence="1" id="KW-0175">Coiled coil</keyword>
<comment type="caution">
    <text evidence="3">The sequence shown here is derived from an EMBL/GenBank/DDBJ whole genome shotgun (WGS) entry which is preliminary data.</text>
</comment>
<feature type="region of interest" description="Disordered" evidence="2">
    <location>
        <begin position="76"/>
        <end position="95"/>
    </location>
</feature>
<protein>
    <submittedName>
        <fullName evidence="3">Uncharacterized protein</fullName>
    </submittedName>
</protein>
<dbReference type="AlphaFoldDB" id="A0ABD3MXQ7"/>
<evidence type="ECO:0000256" key="1">
    <source>
        <dbReference type="SAM" id="Coils"/>
    </source>
</evidence>
<evidence type="ECO:0000256" key="2">
    <source>
        <dbReference type="SAM" id="MobiDB-lite"/>
    </source>
</evidence>
<keyword evidence="4" id="KW-1185">Reference proteome</keyword>
<name>A0ABD3MXQ7_9STRA</name>
<reference evidence="3 4" key="1">
    <citation type="submission" date="2024-10" db="EMBL/GenBank/DDBJ databases">
        <title>Updated reference genomes for cyclostephanoid diatoms.</title>
        <authorList>
            <person name="Roberts W.R."/>
            <person name="Alverson A.J."/>
        </authorList>
    </citation>
    <scope>NUCLEOTIDE SEQUENCE [LARGE SCALE GENOMIC DNA]</scope>
    <source>
        <strain evidence="3 4">AJA010-31</strain>
    </source>
</reference>
<evidence type="ECO:0000313" key="4">
    <source>
        <dbReference type="Proteomes" id="UP001530400"/>
    </source>
</evidence>
<evidence type="ECO:0000313" key="3">
    <source>
        <dbReference type="EMBL" id="KAL3768639.1"/>
    </source>
</evidence>